<dbReference type="Gene3D" id="3.40.50.1220">
    <property type="entry name" value="TPP-binding domain"/>
    <property type="match status" value="1"/>
</dbReference>
<dbReference type="InterPro" id="IPR029061">
    <property type="entry name" value="THDP-binding"/>
</dbReference>
<evidence type="ECO:0000313" key="7">
    <source>
        <dbReference type="EMBL" id="OGZ43258.1"/>
    </source>
</evidence>
<proteinExistence type="inferred from homology"/>
<dbReference type="EMBL" id="MHNK01000019">
    <property type="protein sequence ID" value="OGZ43258.1"/>
    <property type="molecule type" value="Genomic_DNA"/>
</dbReference>
<comment type="similarity">
    <text evidence="1 3">Belongs to the TPP enzyme family.</text>
</comment>
<comment type="caution">
    <text evidence="7">The sequence shown here is derived from an EMBL/GenBank/DDBJ whole genome shotgun (WGS) entry which is preliminary data.</text>
</comment>
<dbReference type="PANTHER" id="PTHR18968:SF142">
    <property type="entry name" value="ACETOLACTATE SYNTHASE"/>
    <property type="match status" value="1"/>
</dbReference>
<dbReference type="Pfam" id="PF02775">
    <property type="entry name" value="TPP_enzyme_C"/>
    <property type="match status" value="1"/>
</dbReference>
<evidence type="ECO:0008006" key="9">
    <source>
        <dbReference type="Google" id="ProtNLM"/>
    </source>
</evidence>
<dbReference type="CDD" id="cd07035">
    <property type="entry name" value="TPP_PYR_POX_like"/>
    <property type="match status" value="1"/>
</dbReference>
<dbReference type="GO" id="GO:0003984">
    <property type="term" value="F:acetolactate synthase activity"/>
    <property type="evidence" value="ECO:0007669"/>
    <property type="project" value="TreeGrafter"/>
</dbReference>
<dbReference type="STRING" id="1802114.A2719_01030"/>
<dbReference type="InterPro" id="IPR011766">
    <property type="entry name" value="TPP_enzyme_TPP-bd"/>
</dbReference>
<dbReference type="InterPro" id="IPR012001">
    <property type="entry name" value="Thiamin_PyroP_enz_TPP-bd_dom"/>
</dbReference>
<dbReference type="SUPFAM" id="SSF52518">
    <property type="entry name" value="Thiamin diphosphate-binding fold (THDP-binding)"/>
    <property type="match status" value="2"/>
</dbReference>
<dbReference type="GO" id="GO:0030976">
    <property type="term" value="F:thiamine pyrophosphate binding"/>
    <property type="evidence" value="ECO:0007669"/>
    <property type="project" value="InterPro"/>
</dbReference>
<dbReference type="Pfam" id="PF00205">
    <property type="entry name" value="TPP_enzyme_M"/>
    <property type="match status" value="1"/>
</dbReference>
<dbReference type="Proteomes" id="UP000177480">
    <property type="component" value="Unassembled WGS sequence"/>
</dbReference>
<dbReference type="GO" id="GO:0000287">
    <property type="term" value="F:magnesium ion binding"/>
    <property type="evidence" value="ECO:0007669"/>
    <property type="project" value="InterPro"/>
</dbReference>
<accession>A0A1G2G085</accession>
<dbReference type="GO" id="GO:0009099">
    <property type="term" value="P:L-valine biosynthetic process"/>
    <property type="evidence" value="ECO:0007669"/>
    <property type="project" value="TreeGrafter"/>
</dbReference>
<dbReference type="InterPro" id="IPR012000">
    <property type="entry name" value="Thiamin_PyroP_enz_cen_dom"/>
</dbReference>
<dbReference type="SUPFAM" id="SSF52467">
    <property type="entry name" value="DHS-like NAD/FAD-binding domain"/>
    <property type="match status" value="1"/>
</dbReference>
<feature type="domain" description="Thiamine pyrophosphate enzyme TPP-binding" evidence="5">
    <location>
        <begin position="398"/>
        <end position="548"/>
    </location>
</feature>
<dbReference type="GO" id="GO:0005948">
    <property type="term" value="C:acetolactate synthase complex"/>
    <property type="evidence" value="ECO:0007669"/>
    <property type="project" value="TreeGrafter"/>
</dbReference>
<sequence>MIVADYIFKFFEEKGIRNVFMVVGGQAMFLDDAVYRNKNFTPIFTHHEQAAGMAAEAYGRLKNTPAVALVTAGPAGVNVLNGVVGGWVDSSPMIVISGQTNLSFVEYQEKTGIRQFGVQGINIGQLAEKVVKFFITIDDPKNILYYLQKAYYLSTTGRPGPVWLDVPLNIQGMAVPDGPLREFTEYAVQESPKDIHAEVQETMRLLLQAKRPILLAGQGVRLGSAVEGFREFVEKFRMPVLTARLAIDLIHSDHPLYVGRPGTYGERSANFAVQNADLILSVGCRLGTSLIGHDAKDFGRNAKKILVDIDQKELDKPGLEKIAVVIHSTTKNFFQAALKEGEHAKMPDWEKWIAVCNGWKRAYPVVLPSYKEEKPVSSYYFTDRLSAVATNDDWVLVDTGSCFHVACQTWKIKTGQRFLTTGGISTMGYWAAGIGACMARDRKRIIVITGDGSLQMNLQELATVKQNNLPLKIFIFNNNGYLLMRLMQSNFMDKRFMGESPATGLWCPDALKIADTYGIRGIRIDSVEGIEEKITEALDCPGPVICDVMMPEWQILAPRTMSDKLPDGRLVARPYEDMYPFLDREELKRQMVAELPEEF</sequence>
<evidence type="ECO:0000259" key="4">
    <source>
        <dbReference type="Pfam" id="PF00205"/>
    </source>
</evidence>
<dbReference type="AlphaFoldDB" id="A0A1G2G085"/>
<name>A0A1G2G085_9BACT</name>
<gene>
    <name evidence="7" type="ORF">A2719_01030</name>
</gene>
<dbReference type="Pfam" id="PF02776">
    <property type="entry name" value="TPP_enzyme_N"/>
    <property type="match status" value="1"/>
</dbReference>
<evidence type="ECO:0000256" key="2">
    <source>
        <dbReference type="ARBA" id="ARBA00023052"/>
    </source>
</evidence>
<dbReference type="Gene3D" id="3.40.50.970">
    <property type="match status" value="2"/>
</dbReference>
<evidence type="ECO:0000259" key="5">
    <source>
        <dbReference type="Pfam" id="PF02775"/>
    </source>
</evidence>
<dbReference type="GO" id="GO:0050660">
    <property type="term" value="F:flavin adenine dinucleotide binding"/>
    <property type="evidence" value="ECO:0007669"/>
    <property type="project" value="TreeGrafter"/>
</dbReference>
<evidence type="ECO:0000256" key="3">
    <source>
        <dbReference type="RuleBase" id="RU362132"/>
    </source>
</evidence>
<reference evidence="7 8" key="1">
    <citation type="journal article" date="2016" name="Nat. Commun.">
        <title>Thousands of microbial genomes shed light on interconnected biogeochemical processes in an aquifer system.</title>
        <authorList>
            <person name="Anantharaman K."/>
            <person name="Brown C.T."/>
            <person name="Hug L.A."/>
            <person name="Sharon I."/>
            <person name="Castelle C.J."/>
            <person name="Probst A.J."/>
            <person name="Thomas B.C."/>
            <person name="Singh A."/>
            <person name="Wilkins M.J."/>
            <person name="Karaoz U."/>
            <person name="Brodie E.L."/>
            <person name="Williams K.H."/>
            <person name="Hubbard S.S."/>
            <person name="Banfield J.F."/>
        </authorList>
    </citation>
    <scope>NUCLEOTIDE SEQUENCE [LARGE SCALE GENOMIC DNA]</scope>
</reference>
<organism evidence="7 8">
    <name type="scientific">Candidatus Ryanbacteria bacterium RIFCSPHIGHO2_01_FULL_45_22</name>
    <dbReference type="NCBI Taxonomy" id="1802114"/>
    <lineage>
        <taxon>Bacteria</taxon>
        <taxon>Candidatus Ryaniibacteriota</taxon>
    </lineage>
</organism>
<dbReference type="InterPro" id="IPR029035">
    <property type="entry name" value="DHS-like_NAD/FAD-binding_dom"/>
</dbReference>
<dbReference type="InterPro" id="IPR045229">
    <property type="entry name" value="TPP_enz"/>
</dbReference>
<protein>
    <recommendedName>
        <fullName evidence="9">Acetolactate synthase</fullName>
    </recommendedName>
</protein>
<dbReference type="PANTHER" id="PTHR18968">
    <property type="entry name" value="THIAMINE PYROPHOSPHATE ENZYMES"/>
    <property type="match status" value="1"/>
</dbReference>
<evidence type="ECO:0000313" key="8">
    <source>
        <dbReference type="Proteomes" id="UP000177480"/>
    </source>
</evidence>
<dbReference type="GO" id="GO:0009097">
    <property type="term" value="P:isoleucine biosynthetic process"/>
    <property type="evidence" value="ECO:0007669"/>
    <property type="project" value="TreeGrafter"/>
</dbReference>
<feature type="domain" description="Thiamine pyrophosphate enzyme N-terminal TPP-binding" evidence="6">
    <location>
        <begin position="3"/>
        <end position="106"/>
    </location>
</feature>
<feature type="domain" description="Thiamine pyrophosphate enzyme central" evidence="4">
    <location>
        <begin position="199"/>
        <end position="324"/>
    </location>
</feature>
<keyword evidence="2 3" id="KW-0786">Thiamine pyrophosphate</keyword>
<evidence type="ECO:0000259" key="6">
    <source>
        <dbReference type="Pfam" id="PF02776"/>
    </source>
</evidence>
<evidence type="ECO:0000256" key="1">
    <source>
        <dbReference type="ARBA" id="ARBA00007812"/>
    </source>
</evidence>